<evidence type="ECO:0000259" key="2">
    <source>
        <dbReference type="Pfam" id="PF13439"/>
    </source>
</evidence>
<dbReference type="Pfam" id="PF00534">
    <property type="entry name" value="Glycos_transf_1"/>
    <property type="match status" value="1"/>
</dbReference>
<dbReference type="PANTHER" id="PTHR12526:SF630">
    <property type="entry name" value="GLYCOSYLTRANSFERASE"/>
    <property type="match status" value="1"/>
</dbReference>
<dbReference type="Pfam" id="PF13439">
    <property type="entry name" value="Glyco_transf_4"/>
    <property type="match status" value="1"/>
</dbReference>
<evidence type="ECO:0000259" key="1">
    <source>
        <dbReference type="Pfam" id="PF00534"/>
    </source>
</evidence>
<dbReference type="AlphaFoldDB" id="A0A174V985"/>
<accession>A0A174V985</accession>
<dbReference type="EC" id="2.4.1.250" evidence="3"/>
<name>A0A174V985_9BACE</name>
<feature type="domain" description="Glycosyl transferase family 1" evidence="1">
    <location>
        <begin position="183"/>
        <end position="345"/>
    </location>
</feature>
<dbReference type="SUPFAM" id="SSF53756">
    <property type="entry name" value="UDP-Glycosyltransferase/glycogen phosphorylase"/>
    <property type="match status" value="1"/>
</dbReference>
<keyword evidence="3" id="KW-0328">Glycosyltransferase</keyword>
<dbReference type="Gene3D" id="3.40.50.2000">
    <property type="entry name" value="Glycogen Phosphorylase B"/>
    <property type="match status" value="2"/>
</dbReference>
<organism evidence="3 4">
    <name type="scientific">Bacteroides caccae</name>
    <dbReference type="NCBI Taxonomy" id="47678"/>
    <lineage>
        <taxon>Bacteria</taxon>
        <taxon>Pseudomonadati</taxon>
        <taxon>Bacteroidota</taxon>
        <taxon>Bacteroidia</taxon>
        <taxon>Bacteroidales</taxon>
        <taxon>Bacteroidaceae</taxon>
        <taxon>Bacteroides</taxon>
    </lineage>
</organism>
<dbReference type="Proteomes" id="UP000095725">
    <property type="component" value="Unassembled WGS sequence"/>
</dbReference>
<feature type="domain" description="Glycosyltransferase subfamily 4-like N-terminal" evidence="2">
    <location>
        <begin position="7"/>
        <end position="170"/>
    </location>
</feature>
<proteinExistence type="predicted"/>
<dbReference type="InterPro" id="IPR001296">
    <property type="entry name" value="Glyco_trans_1"/>
</dbReference>
<evidence type="ECO:0000313" key="3">
    <source>
        <dbReference type="EMBL" id="CUQ30066.1"/>
    </source>
</evidence>
<reference evidence="3 4" key="1">
    <citation type="submission" date="2015-09" db="EMBL/GenBank/DDBJ databases">
        <authorList>
            <consortium name="Pathogen Informatics"/>
        </authorList>
    </citation>
    <scope>NUCLEOTIDE SEQUENCE [LARGE SCALE GENOMIC DNA]</scope>
    <source>
        <strain evidence="3 4">2789STDY5834946</strain>
    </source>
</reference>
<dbReference type="GO" id="GO:0102710">
    <property type="term" value="F:D-inositol-3-phosphate glycosyltransferase activity"/>
    <property type="evidence" value="ECO:0007669"/>
    <property type="project" value="UniProtKB-EC"/>
</dbReference>
<protein>
    <submittedName>
        <fullName evidence="3">Putative LPS biosynthesis glycosyltransferase</fullName>
        <ecNumber evidence="3">2.4.1.250</ecNumber>
    </submittedName>
</protein>
<gene>
    <name evidence="3" type="primary">mshA_4</name>
    <name evidence="3" type="ORF">ERS852558_02500</name>
</gene>
<dbReference type="EMBL" id="CZBL01000010">
    <property type="protein sequence ID" value="CUQ30066.1"/>
    <property type="molecule type" value="Genomic_DNA"/>
</dbReference>
<evidence type="ECO:0000313" key="4">
    <source>
        <dbReference type="Proteomes" id="UP000095725"/>
    </source>
</evidence>
<dbReference type="CDD" id="cd03808">
    <property type="entry name" value="GT4_CapM-like"/>
    <property type="match status" value="1"/>
</dbReference>
<keyword evidence="3" id="KW-0808">Transferase</keyword>
<dbReference type="InterPro" id="IPR028098">
    <property type="entry name" value="Glyco_trans_4-like_N"/>
</dbReference>
<sequence length="370" mass="42107">MHIVQSPGGVARYLSMYLKYSDKNRFEHILICSLDYKMEKMESLVEHIEYLSMGRQISIINDAKGIWAIRKFIKKYMPDVIYAHSSKAGALGRLADVGFKNIVLYNPHGWAFNMNDISAIKKKVYALIEKVLSYKTDMIIAISAWEKESAAKYKICCSDKIHIIPSGVDVCLYDEKQGRYDLNRSKLNIPVEAYVIGMVGRISYGKGPDLFVKAAALIKNKIPNAFFVIVGEGEERSSIENLLSEMGLKEDFLITGWVSNPMEYIQLFDQAMLLTRWEGFGLVLTEYMLAEKPIITTRVGAVPDLMQHGKNGVMIDVGDIEGIAEASYKLYTDNEYRQTLVSNGRLTVRNRYDVRCTVKEHERLLMGMQF</sequence>
<dbReference type="PANTHER" id="PTHR12526">
    <property type="entry name" value="GLYCOSYLTRANSFERASE"/>
    <property type="match status" value="1"/>
</dbReference>